<evidence type="ECO:0000259" key="2">
    <source>
        <dbReference type="Pfam" id="PF26589"/>
    </source>
</evidence>
<proteinExistence type="predicted"/>
<feature type="domain" description="DUF8186" evidence="3">
    <location>
        <begin position="256"/>
        <end position="407"/>
    </location>
</feature>
<dbReference type="Pfam" id="PF26591">
    <property type="entry name" value="DUF8186_C"/>
    <property type="match status" value="1"/>
</dbReference>
<dbReference type="Proteomes" id="UP000324021">
    <property type="component" value="Unassembled WGS sequence"/>
</dbReference>
<feature type="transmembrane region" description="Helical" evidence="1">
    <location>
        <begin position="532"/>
        <end position="553"/>
    </location>
</feature>
<protein>
    <submittedName>
        <fullName evidence="5">Uncharacterized protein</fullName>
    </submittedName>
</protein>
<dbReference type="Pfam" id="PF26590">
    <property type="entry name" value="DUF8186_M"/>
    <property type="match status" value="1"/>
</dbReference>
<keyword evidence="1" id="KW-1133">Transmembrane helix</keyword>
<dbReference type="AlphaFoldDB" id="A0A1G6XLG1"/>
<dbReference type="InterPro" id="IPR058910">
    <property type="entry name" value="DUF8186_M"/>
</dbReference>
<sequence>MRLEGSKLSVAVILTAVGIAVVLGGTEIGSASGSLGRDDEHGLDENETATLWSNTPDECISTVEYERQYGETRTGMEELGNCTDITFKAPPETAERWTAADYESLEGGDAETSIYPTHASRTDSVLIADAHATTFAIHPSTRTHLDANETVHYIAPEGELRGFVDYRIRLDGNSSIRNHGIEDVRLLRDGELVDATSGTHTPIFDYAFDRGGSATLTLEADISARVEREVGNETEVITDQVTVSEELDVEVYDLRASIYYASYPDGDSGVAIYQAQPWHGYTLSDNGEANVRGVWRYYTARETGWDELTHATRGGRETVGSDAMPVYVHAYPSELGPRAEPIRDGPEILEVWGTESSSPEPSLHETVEVDVVSAPYTRSYGLALRHDGVSRDAVAVDGIVRGVSAELIEPDGGAEREIRESELSLEIIDSNATAVTLGIELRDGETGEPIVLENPYEGPRFWLIGHDVREGYITIGDQRLRTNSEGIVEVTVSQPGIYTAEYHPGSWRSHTPAYLGDTVTETWHPLATPTGWFTLLVDVIRYAIPFVIALYAAKRLGSFLKMRDEI</sequence>
<dbReference type="Pfam" id="PF26589">
    <property type="entry name" value="DUF8186"/>
    <property type="match status" value="1"/>
</dbReference>
<feature type="domain" description="DUF8186" evidence="4">
    <location>
        <begin position="418"/>
        <end position="519"/>
    </location>
</feature>
<evidence type="ECO:0000259" key="3">
    <source>
        <dbReference type="Pfam" id="PF26590"/>
    </source>
</evidence>
<organism evidence="5 6">
    <name type="scientific">Natrinema hispanicum</name>
    <dbReference type="NCBI Taxonomy" id="392421"/>
    <lineage>
        <taxon>Archaea</taxon>
        <taxon>Methanobacteriati</taxon>
        <taxon>Methanobacteriota</taxon>
        <taxon>Stenosarchaea group</taxon>
        <taxon>Halobacteria</taxon>
        <taxon>Halobacteriales</taxon>
        <taxon>Natrialbaceae</taxon>
        <taxon>Natrinema</taxon>
    </lineage>
</organism>
<keyword evidence="1" id="KW-0812">Transmembrane</keyword>
<evidence type="ECO:0000259" key="4">
    <source>
        <dbReference type="Pfam" id="PF26591"/>
    </source>
</evidence>
<name>A0A1G6XLG1_9EURY</name>
<evidence type="ECO:0000256" key="1">
    <source>
        <dbReference type="SAM" id="Phobius"/>
    </source>
</evidence>
<accession>A0A1G6XLG1</accession>
<reference evidence="5 6" key="1">
    <citation type="submission" date="2016-10" db="EMBL/GenBank/DDBJ databases">
        <authorList>
            <person name="Varghese N."/>
            <person name="Submissions S."/>
        </authorList>
    </citation>
    <scope>NUCLEOTIDE SEQUENCE [LARGE SCALE GENOMIC DNA]</scope>
    <source>
        <strain evidence="5 6">CDM_1</strain>
    </source>
</reference>
<keyword evidence="1" id="KW-0472">Membrane</keyword>
<dbReference type="RefSeq" id="WP_149782586.1">
    <property type="nucleotide sequence ID" value="NZ_FMZP01000048.1"/>
</dbReference>
<gene>
    <name evidence="5" type="ORF">SAMN05192552_104814</name>
</gene>
<evidence type="ECO:0000313" key="5">
    <source>
        <dbReference type="EMBL" id="SDD78147.1"/>
    </source>
</evidence>
<feature type="domain" description="DUF8186" evidence="2">
    <location>
        <begin position="104"/>
        <end position="252"/>
    </location>
</feature>
<evidence type="ECO:0000313" key="6">
    <source>
        <dbReference type="Proteomes" id="UP000324021"/>
    </source>
</evidence>
<dbReference type="InterPro" id="IPR058499">
    <property type="entry name" value="DUF8186"/>
</dbReference>
<dbReference type="EMBL" id="FMZP01000048">
    <property type="protein sequence ID" value="SDD78147.1"/>
    <property type="molecule type" value="Genomic_DNA"/>
</dbReference>
<dbReference type="InterPro" id="IPR058911">
    <property type="entry name" value="DUF8186_C"/>
</dbReference>